<dbReference type="Pfam" id="PF08671">
    <property type="entry name" value="SinI"/>
    <property type="match status" value="1"/>
</dbReference>
<dbReference type="PANTHER" id="PTHR46797:SF1">
    <property type="entry name" value="METHYLPHOSPHONATE SYNTHASE"/>
    <property type="match status" value="1"/>
</dbReference>
<dbReference type="OrthoDB" id="1859224at2"/>
<evidence type="ECO:0000313" key="4">
    <source>
        <dbReference type="EMBL" id="PLT31080.1"/>
    </source>
</evidence>
<dbReference type="GO" id="GO:0005829">
    <property type="term" value="C:cytosol"/>
    <property type="evidence" value="ECO:0007669"/>
    <property type="project" value="TreeGrafter"/>
</dbReference>
<dbReference type="InterPro" id="IPR010982">
    <property type="entry name" value="Lambda_DNA-bd_dom_sf"/>
</dbReference>
<dbReference type="InterPro" id="IPR010981">
    <property type="entry name" value="SinR/SinI_dimer_dom"/>
</dbReference>
<dbReference type="AlphaFoldDB" id="A0A2N5M9P8"/>
<proteinExistence type="predicted"/>
<name>A0A2N5M9P8_9BACI</name>
<reference evidence="4 5" key="1">
    <citation type="submission" date="2017-11" db="EMBL/GenBank/DDBJ databases">
        <title>Comparitive Functional Genomics of Dry Heat Resistant strains isolated from the Viking Spacecraft.</title>
        <authorList>
            <person name="Seuylemezian A."/>
            <person name="Cooper K."/>
            <person name="Vaishampayan P."/>
        </authorList>
    </citation>
    <scope>NUCLEOTIDE SEQUENCE [LARGE SCALE GENOMIC DNA]</scope>
    <source>
        <strain evidence="4 5">V1-29</strain>
    </source>
</reference>
<feature type="domain" description="Sin" evidence="3">
    <location>
        <begin position="62"/>
        <end position="100"/>
    </location>
</feature>
<gene>
    <name evidence="4" type="ORF">CUU66_04580</name>
</gene>
<comment type="caution">
    <text evidence="4">The sequence shown here is derived from an EMBL/GenBank/DDBJ whole genome shotgun (WGS) entry which is preliminary data.</text>
</comment>
<dbReference type="InterPro" id="IPR050807">
    <property type="entry name" value="TransReg_Diox_bact_type"/>
</dbReference>
<dbReference type="RefSeq" id="WP_101640492.1">
    <property type="nucleotide sequence ID" value="NZ_PGUY01000013.1"/>
</dbReference>
<evidence type="ECO:0000259" key="3">
    <source>
        <dbReference type="PROSITE" id="PS51500"/>
    </source>
</evidence>
<dbReference type="InterPro" id="IPR036281">
    <property type="entry name" value="SinR/SinI_dimer_dom_sf"/>
</dbReference>
<feature type="domain" description="HTH cro/C1-type" evidence="2">
    <location>
        <begin position="6"/>
        <end position="61"/>
    </location>
</feature>
<dbReference type="Gene3D" id="1.10.260.40">
    <property type="entry name" value="lambda repressor-like DNA-binding domains"/>
    <property type="match status" value="1"/>
</dbReference>
<dbReference type="EMBL" id="PGUY01000013">
    <property type="protein sequence ID" value="PLT31080.1"/>
    <property type="molecule type" value="Genomic_DNA"/>
</dbReference>
<dbReference type="SUPFAM" id="SSF47413">
    <property type="entry name" value="lambda repressor-like DNA-binding domains"/>
    <property type="match status" value="1"/>
</dbReference>
<dbReference type="Proteomes" id="UP000234748">
    <property type="component" value="Unassembled WGS sequence"/>
</dbReference>
<evidence type="ECO:0000313" key="5">
    <source>
        <dbReference type="Proteomes" id="UP000234748"/>
    </source>
</evidence>
<evidence type="ECO:0000256" key="1">
    <source>
        <dbReference type="ARBA" id="ARBA00023125"/>
    </source>
</evidence>
<keyword evidence="1" id="KW-0238">DNA-binding</keyword>
<dbReference type="PROSITE" id="PS50943">
    <property type="entry name" value="HTH_CROC1"/>
    <property type="match status" value="1"/>
</dbReference>
<dbReference type="GO" id="GO:0003700">
    <property type="term" value="F:DNA-binding transcription factor activity"/>
    <property type="evidence" value="ECO:0007669"/>
    <property type="project" value="TreeGrafter"/>
</dbReference>
<dbReference type="SUPFAM" id="SSF47406">
    <property type="entry name" value="SinR repressor dimerisation domain-like"/>
    <property type="match status" value="1"/>
</dbReference>
<accession>A0A2N5M9P8</accession>
<organism evidence="4 5">
    <name type="scientific">Peribacillus deserti</name>
    <dbReference type="NCBI Taxonomy" id="673318"/>
    <lineage>
        <taxon>Bacteria</taxon>
        <taxon>Bacillati</taxon>
        <taxon>Bacillota</taxon>
        <taxon>Bacilli</taxon>
        <taxon>Bacillales</taxon>
        <taxon>Bacillaceae</taxon>
        <taxon>Peribacillus</taxon>
    </lineage>
</organism>
<protein>
    <submittedName>
        <fullName evidence="4">Transcriptional regulator</fullName>
    </submittedName>
</protein>
<evidence type="ECO:0000259" key="2">
    <source>
        <dbReference type="PROSITE" id="PS50943"/>
    </source>
</evidence>
<dbReference type="GO" id="GO:0046983">
    <property type="term" value="F:protein dimerization activity"/>
    <property type="evidence" value="ECO:0007669"/>
    <property type="project" value="InterPro"/>
</dbReference>
<dbReference type="PROSITE" id="PS51500">
    <property type="entry name" value="SIN"/>
    <property type="match status" value="1"/>
</dbReference>
<dbReference type="PANTHER" id="PTHR46797">
    <property type="entry name" value="HTH-TYPE TRANSCRIPTIONAL REGULATOR"/>
    <property type="match status" value="1"/>
</dbReference>
<dbReference type="SMART" id="SM00530">
    <property type="entry name" value="HTH_XRE"/>
    <property type="match status" value="1"/>
</dbReference>
<dbReference type="CDD" id="cd00093">
    <property type="entry name" value="HTH_XRE"/>
    <property type="match status" value="1"/>
</dbReference>
<sequence>MDGEAFRRMRIRKGYSISQLADRSGISKSYLSYIERGLQQNPSINILTKLAQVLDCSMDDLMGDGMSDITLDEDWANLIIQAKQQGVSKEEFRLWLEFNIYKKVRINEAEE</sequence>
<dbReference type="Pfam" id="PF01381">
    <property type="entry name" value="HTH_3"/>
    <property type="match status" value="1"/>
</dbReference>
<dbReference type="InterPro" id="IPR001387">
    <property type="entry name" value="Cro/C1-type_HTH"/>
</dbReference>
<keyword evidence="5" id="KW-1185">Reference proteome</keyword>
<dbReference type="GO" id="GO:0003677">
    <property type="term" value="F:DNA binding"/>
    <property type="evidence" value="ECO:0007669"/>
    <property type="project" value="UniProtKB-KW"/>
</dbReference>